<evidence type="ECO:0000256" key="3">
    <source>
        <dbReference type="ARBA" id="ARBA00023136"/>
    </source>
</evidence>
<feature type="signal peptide" evidence="7">
    <location>
        <begin position="1"/>
        <end position="15"/>
    </location>
</feature>
<dbReference type="Gene3D" id="2.60.40.10">
    <property type="entry name" value="Immunoglobulins"/>
    <property type="match status" value="2"/>
</dbReference>
<evidence type="ECO:0000256" key="1">
    <source>
        <dbReference type="ARBA" id="ARBA00004370"/>
    </source>
</evidence>
<dbReference type="Proteomes" id="UP000316079">
    <property type="component" value="Unassembled WGS sequence"/>
</dbReference>
<evidence type="ECO:0000256" key="5">
    <source>
        <dbReference type="ARBA" id="ARBA00023180"/>
    </source>
</evidence>
<reference evidence="9 10" key="1">
    <citation type="journal article" date="2019" name="Sci. Data">
        <title>Hybrid genome assembly and annotation of Danionella translucida.</title>
        <authorList>
            <person name="Kadobianskyi M."/>
            <person name="Schulze L."/>
            <person name="Schuelke M."/>
            <person name="Judkewitz B."/>
        </authorList>
    </citation>
    <scope>NUCLEOTIDE SEQUENCE [LARGE SCALE GENOMIC DNA]</scope>
    <source>
        <strain evidence="9 10">Bolton</strain>
    </source>
</reference>
<keyword evidence="3" id="KW-0472">Membrane</keyword>
<dbReference type="AlphaFoldDB" id="A0A553QTS2"/>
<dbReference type="GO" id="GO:0050852">
    <property type="term" value="P:T cell receptor signaling pathway"/>
    <property type="evidence" value="ECO:0007669"/>
    <property type="project" value="TreeGrafter"/>
</dbReference>
<keyword evidence="10" id="KW-1185">Reference proteome</keyword>
<accession>A0A553QTS2</accession>
<dbReference type="InterPro" id="IPR007110">
    <property type="entry name" value="Ig-like_dom"/>
</dbReference>
<keyword evidence="2 7" id="KW-0732">Signal</keyword>
<evidence type="ECO:0000256" key="7">
    <source>
        <dbReference type="SAM" id="SignalP"/>
    </source>
</evidence>
<name>A0A553QTS2_9TELE</name>
<dbReference type="GO" id="GO:0001817">
    <property type="term" value="P:regulation of cytokine production"/>
    <property type="evidence" value="ECO:0007669"/>
    <property type="project" value="TreeGrafter"/>
</dbReference>
<dbReference type="PANTHER" id="PTHR24100:SF145">
    <property type="entry name" value="CD276 ANTIGEN"/>
    <property type="match status" value="1"/>
</dbReference>
<dbReference type="PROSITE" id="PS50835">
    <property type="entry name" value="IG_LIKE"/>
    <property type="match status" value="1"/>
</dbReference>
<evidence type="ECO:0000256" key="6">
    <source>
        <dbReference type="ARBA" id="ARBA00023319"/>
    </source>
</evidence>
<protein>
    <recommendedName>
        <fullName evidence="8">Ig-like domain-containing protein</fullName>
    </recommendedName>
</protein>
<dbReference type="Pfam" id="PF07686">
    <property type="entry name" value="V-set"/>
    <property type="match status" value="1"/>
</dbReference>
<dbReference type="InterPro" id="IPR013783">
    <property type="entry name" value="Ig-like_fold"/>
</dbReference>
<keyword evidence="4" id="KW-1015">Disulfide bond</keyword>
<dbReference type="GO" id="GO:0050863">
    <property type="term" value="P:regulation of T cell activation"/>
    <property type="evidence" value="ECO:0007669"/>
    <property type="project" value="UniProtKB-ARBA"/>
</dbReference>
<dbReference type="InterPro" id="IPR036179">
    <property type="entry name" value="Ig-like_dom_sf"/>
</dbReference>
<evidence type="ECO:0000256" key="2">
    <source>
        <dbReference type="ARBA" id="ARBA00022729"/>
    </source>
</evidence>
<comment type="subcellular location">
    <subcellularLocation>
        <location evidence="1">Membrane</location>
    </subcellularLocation>
</comment>
<dbReference type="GO" id="GO:0005102">
    <property type="term" value="F:signaling receptor binding"/>
    <property type="evidence" value="ECO:0007669"/>
    <property type="project" value="TreeGrafter"/>
</dbReference>
<feature type="chain" id="PRO_5022245208" description="Ig-like domain-containing protein" evidence="7">
    <location>
        <begin position="16"/>
        <end position="232"/>
    </location>
</feature>
<dbReference type="PANTHER" id="PTHR24100">
    <property type="entry name" value="BUTYROPHILIN"/>
    <property type="match status" value="1"/>
</dbReference>
<dbReference type="InterPro" id="IPR013106">
    <property type="entry name" value="Ig_V-set"/>
</dbReference>
<dbReference type="GO" id="GO:1903037">
    <property type="term" value="P:regulation of leukocyte cell-cell adhesion"/>
    <property type="evidence" value="ECO:0007669"/>
    <property type="project" value="UniProtKB-ARBA"/>
</dbReference>
<dbReference type="GO" id="GO:0009897">
    <property type="term" value="C:external side of plasma membrane"/>
    <property type="evidence" value="ECO:0007669"/>
    <property type="project" value="TreeGrafter"/>
</dbReference>
<dbReference type="InterPro" id="IPR003599">
    <property type="entry name" value="Ig_sub"/>
</dbReference>
<feature type="domain" description="Ig-like" evidence="8">
    <location>
        <begin position="10"/>
        <end position="132"/>
    </location>
</feature>
<evidence type="ECO:0000313" key="9">
    <source>
        <dbReference type="EMBL" id="TRY93369.1"/>
    </source>
</evidence>
<keyword evidence="5" id="KW-0325">Glycoprotein</keyword>
<dbReference type="SMART" id="SM00409">
    <property type="entry name" value="IG"/>
    <property type="match status" value="1"/>
</dbReference>
<dbReference type="STRING" id="623744.A0A553QTS2"/>
<dbReference type="OrthoDB" id="5857426at2759"/>
<evidence type="ECO:0000313" key="10">
    <source>
        <dbReference type="Proteomes" id="UP000316079"/>
    </source>
</evidence>
<organism evidence="9 10">
    <name type="scientific">Danionella cerebrum</name>
    <dbReference type="NCBI Taxonomy" id="2873325"/>
    <lineage>
        <taxon>Eukaryota</taxon>
        <taxon>Metazoa</taxon>
        <taxon>Chordata</taxon>
        <taxon>Craniata</taxon>
        <taxon>Vertebrata</taxon>
        <taxon>Euteleostomi</taxon>
        <taxon>Actinopterygii</taxon>
        <taxon>Neopterygii</taxon>
        <taxon>Teleostei</taxon>
        <taxon>Ostariophysi</taxon>
        <taxon>Cypriniformes</taxon>
        <taxon>Danionidae</taxon>
        <taxon>Danioninae</taxon>
        <taxon>Danionella</taxon>
    </lineage>
</organism>
<comment type="caution">
    <text evidence="9">The sequence shown here is derived from an EMBL/GenBank/DDBJ whole genome shotgun (WGS) entry which is preliminary data.</text>
</comment>
<dbReference type="InterPro" id="IPR050504">
    <property type="entry name" value="IgSF_BTN/MOG"/>
</dbReference>
<dbReference type="SUPFAM" id="SSF48726">
    <property type="entry name" value="Immunoglobulin"/>
    <property type="match status" value="2"/>
</dbReference>
<evidence type="ECO:0000259" key="8">
    <source>
        <dbReference type="PROSITE" id="PS50835"/>
    </source>
</evidence>
<dbReference type="EMBL" id="SRMA01025546">
    <property type="protein sequence ID" value="TRY93369.1"/>
    <property type="molecule type" value="Genomic_DNA"/>
</dbReference>
<sequence length="232" mass="26492">MDLKVVLYLPMLVSASGFVEIENAVPRDPVNGFYGEAAILPCTFPLESFRDLSGTTITWQRELAVVHSFYYSQDQLDRQNVQYVNRTTLFIHEIERGNASLRLNSLTLQDSGEYTCYISTHSGSKKKSVLLSVTALYSEPRLQFFMLKTEVSVLVTSEGGFPFPTVQWLIENSEVTMWNETEMRQDTNTGMIFVSSRINLTDLTNSSLTFVLHNHHTGQHIRREIQLYSGKY</sequence>
<keyword evidence="6" id="KW-0393">Immunoglobulin domain</keyword>
<evidence type="ECO:0000256" key="4">
    <source>
        <dbReference type="ARBA" id="ARBA00023157"/>
    </source>
</evidence>
<proteinExistence type="predicted"/>
<dbReference type="FunFam" id="2.60.40.10:FF:000142">
    <property type="entry name" value="V-set domain-containing T-cell activation inhibitor 1"/>
    <property type="match status" value="1"/>
</dbReference>
<dbReference type="SMART" id="SM00406">
    <property type="entry name" value="IGv"/>
    <property type="match status" value="1"/>
</dbReference>
<gene>
    <name evidence="9" type="ORF">DNTS_032862</name>
</gene>